<dbReference type="InterPro" id="IPR011491">
    <property type="entry name" value="FlgE_D2"/>
</dbReference>
<dbReference type="Gene3D" id="2.60.98.20">
    <property type="entry name" value="Flagellar hook protein FlgE"/>
    <property type="match status" value="1"/>
</dbReference>
<feature type="domain" description="Flagellar hook protein FlgE D2" evidence="8">
    <location>
        <begin position="170"/>
        <end position="304"/>
    </location>
</feature>
<comment type="similarity">
    <text evidence="2 5">Belongs to the flagella basal body rod proteins family.</text>
</comment>
<dbReference type="GO" id="GO:0009425">
    <property type="term" value="C:bacterial-type flagellum basal body"/>
    <property type="evidence" value="ECO:0007669"/>
    <property type="project" value="UniProtKB-SubCell"/>
</dbReference>
<dbReference type="GO" id="GO:0005829">
    <property type="term" value="C:cytosol"/>
    <property type="evidence" value="ECO:0007669"/>
    <property type="project" value="TreeGrafter"/>
</dbReference>
<dbReference type="Pfam" id="PF06429">
    <property type="entry name" value="Flg_bbr_C"/>
    <property type="match status" value="1"/>
</dbReference>
<dbReference type="InterPro" id="IPR037058">
    <property type="entry name" value="Falgellar_hook_FlgE_sf"/>
</dbReference>
<dbReference type="OrthoDB" id="8372879at2"/>
<evidence type="ECO:0000313" key="11">
    <source>
        <dbReference type="Proteomes" id="UP000192936"/>
    </source>
</evidence>
<dbReference type="EMBL" id="FXAK01000001">
    <property type="protein sequence ID" value="SMF19425.1"/>
    <property type="molecule type" value="Genomic_DNA"/>
</dbReference>
<dbReference type="GO" id="GO:0009424">
    <property type="term" value="C:bacterial-type flagellum hook"/>
    <property type="evidence" value="ECO:0007669"/>
    <property type="project" value="TreeGrafter"/>
</dbReference>
<dbReference type="NCBIfam" id="TIGR03506">
    <property type="entry name" value="FlgEFG_subfam"/>
    <property type="match status" value="1"/>
</dbReference>
<dbReference type="InterPro" id="IPR053967">
    <property type="entry name" value="LlgE_F_G-like_D1"/>
</dbReference>
<keyword evidence="10" id="KW-0966">Cell projection</keyword>
<dbReference type="AlphaFoldDB" id="A0A1X7DPY9"/>
<dbReference type="InterPro" id="IPR001444">
    <property type="entry name" value="Flag_bb_rod_N"/>
</dbReference>
<accession>A0A1X7DPY9</accession>
<dbReference type="InterPro" id="IPR019776">
    <property type="entry name" value="Flagellar_basal_body_rod_CS"/>
</dbReference>
<dbReference type="PROSITE" id="PS00588">
    <property type="entry name" value="FLAGELLA_BB_ROD"/>
    <property type="match status" value="1"/>
</dbReference>
<evidence type="ECO:0000259" key="7">
    <source>
        <dbReference type="Pfam" id="PF06429"/>
    </source>
</evidence>
<keyword evidence="10" id="KW-0969">Cilium</keyword>
<feature type="domain" description="Flagellar basal-body/hook protein C-terminal" evidence="7">
    <location>
        <begin position="391"/>
        <end position="434"/>
    </location>
</feature>
<dbReference type="NCBIfam" id="NF004242">
    <property type="entry name" value="PRK05682.2-1"/>
    <property type="match status" value="1"/>
</dbReference>
<dbReference type="GO" id="GO:0071978">
    <property type="term" value="P:bacterial-type flagellum-dependent swarming motility"/>
    <property type="evidence" value="ECO:0007669"/>
    <property type="project" value="TreeGrafter"/>
</dbReference>
<comment type="function">
    <text evidence="5">A flexible structure which links the flagellar filament to the drive apparatus in the basal body.</text>
</comment>
<dbReference type="Pfam" id="PF22692">
    <property type="entry name" value="LlgE_F_G_D1"/>
    <property type="match status" value="1"/>
</dbReference>
<evidence type="ECO:0000256" key="4">
    <source>
        <dbReference type="ARBA" id="ARBA00023143"/>
    </source>
</evidence>
<reference evidence="10 11" key="1">
    <citation type="submission" date="2017-04" db="EMBL/GenBank/DDBJ databases">
        <authorList>
            <person name="Afonso C.L."/>
            <person name="Miller P.J."/>
            <person name="Scott M.A."/>
            <person name="Spackman E."/>
            <person name="Goraichik I."/>
            <person name="Dimitrov K.M."/>
            <person name="Suarez D.L."/>
            <person name="Swayne D.E."/>
        </authorList>
    </citation>
    <scope>NUCLEOTIDE SEQUENCE [LARGE SCALE GENOMIC DNA]</scope>
    <source>
        <strain evidence="10 11">A2P</strain>
    </source>
</reference>
<feature type="domain" description="Flagellar hook protein FlgE/F/G-like D1" evidence="9">
    <location>
        <begin position="84"/>
        <end position="128"/>
    </location>
</feature>
<dbReference type="SUPFAM" id="SSF117143">
    <property type="entry name" value="Flagellar hook protein flgE"/>
    <property type="match status" value="1"/>
</dbReference>
<dbReference type="RefSeq" id="WP_085082509.1">
    <property type="nucleotide sequence ID" value="NZ_FXAK01000001.1"/>
</dbReference>
<dbReference type="STRING" id="286727.SAMN02982917_0816"/>
<dbReference type="Pfam" id="PF00460">
    <property type="entry name" value="Flg_bb_rod"/>
    <property type="match status" value="1"/>
</dbReference>
<evidence type="ECO:0000256" key="3">
    <source>
        <dbReference type="ARBA" id="ARBA00019015"/>
    </source>
</evidence>
<dbReference type="PANTHER" id="PTHR30435">
    <property type="entry name" value="FLAGELLAR PROTEIN"/>
    <property type="match status" value="1"/>
</dbReference>
<dbReference type="InterPro" id="IPR010930">
    <property type="entry name" value="Flg_bb/hook_C_dom"/>
</dbReference>
<evidence type="ECO:0000313" key="10">
    <source>
        <dbReference type="EMBL" id="SMF19425.1"/>
    </source>
</evidence>
<comment type="subcellular location">
    <subcellularLocation>
        <location evidence="1 5">Bacterial flagellum basal body</location>
    </subcellularLocation>
</comment>
<gene>
    <name evidence="10" type="ORF">SAMN02982917_0816</name>
</gene>
<keyword evidence="4 5" id="KW-0975">Bacterial flagellum</keyword>
<dbReference type="Pfam" id="PF07559">
    <property type="entry name" value="FlgE_D2"/>
    <property type="match status" value="1"/>
</dbReference>
<evidence type="ECO:0000256" key="2">
    <source>
        <dbReference type="ARBA" id="ARBA00009677"/>
    </source>
</evidence>
<name>A0A1X7DPY9_9PROT</name>
<evidence type="ECO:0000259" key="6">
    <source>
        <dbReference type="Pfam" id="PF00460"/>
    </source>
</evidence>
<protein>
    <recommendedName>
        <fullName evidence="3 5">Flagellar hook protein FlgE</fullName>
    </recommendedName>
</protein>
<dbReference type="Proteomes" id="UP000192936">
    <property type="component" value="Unassembled WGS sequence"/>
</dbReference>
<feature type="domain" description="Flagellar basal body rod protein N-terminal" evidence="6">
    <location>
        <begin position="7"/>
        <end position="37"/>
    </location>
</feature>
<evidence type="ECO:0000259" key="8">
    <source>
        <dbReference type="Pfam" id="PF07559"/>
    </source>
</evidence>
<dbReference type="InterPro" id="IPR037925">
    <property type="entry name" value="FlgE/F/G-like"/>
</dbReference>
<proteinExistence type="inferred from homology"/>
<dbReference type="InterPro" id="IPR020013">
    <property type="entry name" value="Flagellar_FlgE/F/G"/>
</dbReference>
<evidence type="ECO:0000259" key="9">
    <source>
        <dbReference type="Pfam" id="PF22692"/>
    </source>
</evidence>
<sequence>MSLTSAMYSATSGLTAQSKALASISSNIANSSTTGFKGTVTEFTSYINKTTTVDEQVGGVIASNTRSVSRQGEIQSSATTTNMAVNGDGFFVVSDKTSSGGTYFTRNGSFSTDSNGNLVNSEGYYLYGWAVSDDGTVKASNKTSTDSLEAINLTSIKGTPKATSTLDIEANLPSDAETGDSFTTDVELFDALGNSHSVTMTWSKTADNTWSLSASDPTSSADGTTTTGTISGFPISITFNSDGSLAGATQTDSSGTTTSVDPSAISFSVGGWTTGASDSSVSMNLGSADSTTGLTQYASGEDTAAIGDWTATGDGYEPGTLTGTTIDSSGVVRATFDNGETRAIYQIPIATFANADGLESESGTTFTQTYESGNYQLRTAGDGAAGEIEASSLESSTVELTDEFSRMIVAQQAYSAASKVMTTAQDMLDTLISMKR</sequence>
<dbReference type="PANTHER" id="PTHR30435:SF1">
    <property type="entry name" value="FLAGELLAR HOOK PROTEIN FLGE"/>
    <property type="match status" value="1"/>
</dbReference>
<organism evidence="10 11">
    <name type="scientific">Azospirillum oryzae</name>
    <dbReference type="NCBI Taxonomy" id="286727"/>
    <lineage>
        <taxon>Bacteria</taxon>
        <taxon>Pseudomonadati</taxon>
        <taxon>Pseudomonadota</taxon>
        <taxon>Alphaproteobacteria</taxon>
        <taxon>Rhodospirillales</taxon>
        <taxon>Azospirillaceae</taxon>
        <taxon>Azospirillum</taxon>
    </lineage>
</organism>
<evidence type="ECO:0000256" key="5">
    <source>
        <dbReference type="RuleBase" id="RU362116"/>
    </source>
</evidence>
<evidence type="ECO:0000256" key="1">
    <source>
        <dbReference type="ARBA" id="ARBA00004117"/>
    </source>
</evidence>
<keyword evidence="10" id="KW-0282">Flagellum</keyword>